<sequence length="74" mass="8295">MNRKIIEICTSIVCLYGLFYIADLAFKLVDKGWNYVWVYPTMAIIMFPIVIIMLGTLASALSSNTIFPKTNEGG</sequence>
<protein>
    <submittedName>
        <fullName evidence="2">Uncharacterized protein</fullName>
    </submittedName>
</protein>
<dbReference type="AlphaFoldDB" id="A0A0F9RPJ5"/>
<proteinExistence type="predicted"/>
<name>A0A0F9RPJ5_9ZZZZ</name>
<reference evidence="2" key="1">
    <citation type="journal article" date="2015" name="Nature">
        <title>Complex archaea that bridge the gap between prokaryotes and eukaryotes.</title>
        <authorList>
            <person name="Spang A."/>
            <person name="Saw J.H."/>
            <person name="Jorgensen S.L."/>
            <person name="Zaremba-Niedzwiedzka K."/>
            <person name="Martijn J."/>
            <person name="Lind A.E."/>
            <person name="van Eijk R."/>
            <person name="Schleper C."/>
            <person name="Guy L."/>
            <person name="Ettema T.J."/>
        </authorList>
    </citation>
    <scope>NUCLEOTIDE SEQUENCE</scope>
</reference>
<keyword evidence="1" id="KW-0472">Membrane</keyword>
<keyword evidence="1" id="KW-1133">Transmembrane helix</keyword>
<keyword evidence="1" id="KW-0812">Transmembrane</keyword>
<feature type="transmembrane region" description="Helical" evidence="1">
    <location>
        <begin position="38"/>
        <end position="61"/>
    </location>
</feature>
<feature type="transmembrane region" description="Helical" evidence="1">
    <location>
        <begin position="5"/>
        <end position="26"/>
    </location>
</feature>
<organism evidence="2">
    <name type="scientific">marine sediment metagenome</name>
    <dbReference type="NCBI Taxonomy" id="412755"/>
    <lineage>
        <taxon>unclassified sequences</taxon>
        <taxon>metagenomes</taxon>
        <taxon>ecological metagenomes</taxon>
    </lineage>
</organism>
<gene>
    <name evidence="2" type="ORF">LCGC14_0569610</name>
</gene>
<dbReference type="EMBL" id="LAZR01000835">
    <property type="protein sequence ID" value="KKN56644.1"/>
    <property type="molecule type" value="Genomic_DNA"/>
</dbReference>
<evidence type="ECO:0000313" key="2">
    <source>
        <dbReference type="EMBL" id="KKN56644.1"/>
    </source>
</evidence>
<comment type="caution">
    <text evidence="2">The sequence shown here is derived from an EMBL/GenBank/DDBJ whole genome shotgun (WGS) entry which is preliminary data.</text>
</comment>
<accession>A0A0F9RPJ5</accession>
<evidence type="ECO:0000256" key="1">
    <source>
        <dbReference type="SAM" id="Phobius"/>
    </source>
</evidence>